<organism evidence="2 3">
    <name type="scientific">Streptodolium elevatio</name>
    <dbReference type="NCBI Taxonomy" id="3157996"/>
    <lineage>
        <taxon>Bacteria</taxon>
        <taxon>Bacillati</taxon>
        <taxon>Actinomycetota</taxon>
        <taxon>Actinomycetes</taxon>
        <taxon>Kitasatosporales</taxon>
        <taxon>Streptomycetaceae</taxon>
        <taxon>Streptodolium</taxon>
    </lineage>
</organism>
<keyword evidence="3" id="KW-1185">Reference proteome</keyword>
<dbReference type="Proteomes" id="UP001551482">
    <property type="component" value="Unassembled WGS sequence"/>
</dbReference>
<protein>
    <submittedName>
        <fullName evidence="2">Uncharacterized protein</fullName>
    </submittedName>
</protein>
<evidence type="ECO:0000313" key="2">
    <source>
        <dbReference type="EMBL" id="MEU8139049.1"/>
    </source>
</evidence>
<feature type="region of interest" description="Disordered" evidence="1">
    <location>
        <begin position="1"/>
        <end position="25"/>
    </location>
</feature>
<gene>
    <name evidence="2" type="ORF">AB0C36_36810</name>
</gene>
<sequence>MSNPQPGTEPVRESDRTGRTAPRNRALDALRELDVELARLSRTARSDAELRAALHGLLVSLRAATAHADGTTTLVVGSEAWTRLQMAVGRRARVR</sequence>
<evidence type="ECO:0000256" key="1">
    <source>
        <dbReference type="SAM" id="MobiDB-lite"/>
    </source>
</evidence>
<comment type="caution">
    <text evidence="2">The sequence shown here is derived from an EMBL/GenBank/DDBJ whole genome shotgun (WGS) entry which is preliminary data.</text>
</comment>
<proteinExistence type="predicted"/>
<evidence type="ECO:0000313" key="3">
    <source>
        <dbReference type="Proteomes" id="UP001551482"/>
    </source>
</evidence>
<accession>A0ABV3DTG8</accession>
<dbReference type="EMBL" id="JBEZFP010000151">
    <property type="protein sequence ID" value="MEU8139049.1"/>
    <property type="molecule type" value="Genomic_DNA"/>
</dbReference>
<reference evidence="2 3" key="1">
    <citation type="submission" date="2024-06" db="EMBL/GenBank/DDBJ databases">
        <title>The Natural Products Discovery Center: Release of the First 8490 Sequenced Strains for Exploring Actinobacteria Biosynthetic Diversity.</title>
        <authorList>
            <person name="Kalkreuter E."/>
            <person name="Kautsar S.A."/>
            <person name="Yang D."/>
            <person name="Bader C.D."/>
            <person name="Teijaro C.N."/>
            <person name="Fluegel L."/>
            <person name="Davis C.M."/>
            <person name="Simpson J.R."/>
            <person name="Lauterbach L."/>
            <person name="Steele A.D."/>
            <person name="Gui C."/>
            <person name="Meng S."/>
            <person name="Li G."/>
            <person name="Viehrig K."/>
            <person name="Ye F."/>
            <person name="Su P."/>
            <person name="Kiefer A.F."/>
            <person name="Nichols A."/>
            <person name="Cepeda A.J."/>
            <person name="Yan W."/>
            <person name="Fan B."/>
            <person name="Jiang Y."/>
            <person name="Adhikari A."/>
            <person name="Zheng C.-J."/>
            <person name="Schuster L."/>
            <person name="Cowan T.M."/>
            <person name="Smanski M.J."/>
            <person name="Chevrette M.G."/>
            <person name="De Carvalho L.P.S."/>
            <person name="Shen B."/>
        </authorList>
    </citation>
    <scope>NUCLEOTIDE SEQUENCE [LARGE SCALE GENOMIC DNA]</scope>
    <source>
        <strain evidence="2 3">NPDC048946</strain>
    </source>
</reference>
<name>A0ABV3DTG8_9ACTN</name>
<dbReference type="RefSeq" id="WP_358362891.1">
    <property type="nucleotide sequence ID" value="NZ_JBEZFP010000151.1"/>
</dbReference>